<evidence type="ECO:0000256" key="5">
    <source>
        <dbReference type="ARBA" id="ARBA00022692"/>
    </source>
</evidence>
<feature type="signal peptide" evidence="11">
    <location>
        <begin position="1"/>
        <end position="22"/>
    </location>
</feature>
<evidence type="ECO:0000256" key="10">
    <source>
        <dbReference type="RuleBase" id="RU363063"/>
    </source>
</evidence>
<keyword evidence="13" id="KW-1185">Reference proteome</keyword>
<comment type="similarity">
    <text evidence="2 10">Belongs to the glycosyltransferase 31 family.</text>
</comment>
<proteinExistence type="inferred from homology"/>
<comment type="caution">
    <text evidence="12">The sequence shown here is derived from an EMBL/GenBank/DDBJ whole genome shotgun (WGS) entry which is preliminary data.</text>
</comment>
<name>A0A7K4M2E1_9AVES</name>
<protein>
    <recommendedName>
        <fullName evidence="10">Hexosyltransferase</fullName>
        <ecNumber evidence="10">2.4.1.-</ecNumber>
    </recommendedName>
</protein>
<dbReference type="EC" id="2.4.1.-" evidence="10"/>
<evidence type="ECO:0000313" key="12">
    <source>
        <dbReference type="EMBL" id="NWJ10692.1"/>
    </source>
</evidence>
<dbReference type="GO" id="GO:0000139">
    <property type="term" value="C:Golgi membrane"/>
    <property type="evidence" value="ECO:0007669"/>
    <property type="project" value="UniProtKB-SubCell"/>
</dbReference>
<evidence type="ECO:0000256" key="7">
    <source>
        <dbReference type="ARBA" id="ARBA00022989"/>
    </source>
</evidence>
<evidence type="ECO:0000256" key="1">
    <source>
        <dbReference type="ARBA" id="ARBA00004323"/>
    </source>
</evidence>
<accession>A0A7K4M2E1</accession>
<gene>
    <name evidence="12" type="primary">B3gnt8</name>
    <name evidence="12" type="ORF">CRYUND_R15071</name>
</gene>
<dbReference type="Proteomes" id="UP000534426">
    <property type="component" value="Unassembled WGS sequence"/>
</dbReference>
<evidence type="ECO:0000256" key="3">
    <source>
        <dbReference type="ARBA" id="ARBA00022676"/>
    </source>
</evidence>
<organism evidence="12 13">
    <name type="scientific">Crypturellus undulatus</name>
    <dbReference type="NCBI Taxonomy" id="48396"/>
    <lineage>
        <taxon>Eukaryota</taxon>
        <taxon>Metazoa</taxon>
        <taxon>Chordata</taxon>
        <taxon>Craniata</taxon>
        <taxon>Vertebrata</taxon>
        <taxon>Euteleostomi</taxon>
        <taxon>Archelosauria</taxon>
        <taxon>Archosauria</taxon>
        <taxon>Dinosauria</taxon>
        <taxon>Saurischia</taxon>
        <taxon>Theropoda</taxon>
        <taxon>Coelurosauria</taxon>
        <taxon>Aves</taxon>
        <taxon>Palaeognathae</taxon>
        <taxon>Tinamiformes</taxon>
        <taxon>Tinamidae</taxon>
        <taxon>Crypturellus</taxon>
    </lineage>
</organism>
<dbReference type="GO" id="GO:0016758">
    <property type="term" value="F:hexosyltransferase activity"/>
    <property type="evidence" value="ECO:0007669"/>
    <property type="project" value="InterPro"/>
</dbReference>
<evidence type="ECO:0000256" key="9">
    <source>
        <dbReference type="ARBA" id="ARBA00023136"/>
    </source>
</evidence>
<dbReference type="AlphaFoldDB" id="A0A7K4M2E1"/>
<keyword evidence="8 10" id="KW-0333">Golgi apparatus</keyword>
<sequence length="68" mass="6849">PPPCGHPAPTLLVLVASAPAHAEQRQAVRDTWGAGVAAVRTLFVVGLPASPSLQAALVHEAAAHGDLL</sequence>
<keyword evidence="7" id="KW-1133">Transmembrane helix</keyword>
<reference evidence="12 13" key="1">
    <citation type="submission" date="2019-09" db="EMBL/GenBank/DDBJ databases">
        <title>Bird 10,000 Genomes (B10K) Project - Family phase.</title>
        <authorList>
            <person name="Zhang G."/>
        </authorList>
    </citation>
    <scope>NUCLEOTIDE SEQUENCE [LARGE SCALE GENOMIC DNA]</scope>
    <source>
        <strain evidence="12">B10K-MSB-37135</strain>
        <tissue evidence="12">Heart</tissue>
    </source>
</reference>
<keyword evidence="4 12" id="KW-0808">Transferase</keyword>
<evidence type="ECO:0000256" key="6">
    <source>
        <dbReference type="ARBA" id="ARBA00022968"/>
    </source>
</evidence>
<feature type="non-terminal residue" evidence="12">
    <location>
        <position position="68"/>
    </location>
</feature>
<evidence type="ECO:0000256" key="2">
    <source>
        <dbReference type="ARBA" id="ARBA00008661"/>
    </source>
</evidence>
<keyword evidence="6" id="KW-0735">Signal-anchor</keyword>
<dbReference type="GO" id="GO:0006493">
    <property type="term" value="P:protein O-linked glycosylation"/>
    <property type="evidence" value="ECO:0007669"/>
    <property type="project" value="TreeGrafter"/>
</dbReference>
<keyword evidence="11" id="KW-0732">Signal</keyword>
<comment type="subcellular location">
    <subcellularLocation>
        <location evidence="1 10">Golgi apparatus membrane</location>
        <topology evidence="1 10">Single-pass type II membrane protein</topology>
    </subcellularLocation>
</comment>
<evidence type="ECO:0000256" key="4">
    <source>
        <dbReference type="ARBA" id="ARBA00022679"/>
    </source>
</evidence>
<dbReference type="PANTHER" id="PTHR11214">
    <property type="entry name" value="BETA-1,3-N-ACETYLGLUCOSAMINYLTRANSFERASE"/>
    <property type="match status" value="1"/>
</dbReference>
<keyword evidence="9" id="KW-0472">Membrane</keyword>
<dbReference type="EMBL" id="VWPW01030794">
    <property type="protein sequence ID" value="NWJ10692.1"/>
    <property type="molecule type" value="Genomic_DNA"/>
</dbReference>
<evidence type="ECO:0000256" key="8">
    <source>
        <dbReference type="ARBA" id="ARBA00023034"/>
    </source>
</evidence>
<feature type="non-terminal residue" evidence="12">
    <location>
        <position position="1"/>
    </location>
</feature>
<feature type="chain" id="PRO_5029511133" description="Hexosyltransferase" evidence="11">
    <location>
        <begin position="23"/>
        <end position="68"/>
    </location>
</feature>
<keyword evidence="3 10" id="KW-0328">Glycosyltransferase</keyword>
<evidence type="ECO:0000256" key="11">
    <source>
        <dbReference type="SAM" id="SignalP"/>
    </source>
</evidence>
<dbReference type="PANTHER" id="PTHR11214:SF378">
    <property type="entry name" value="BETA-1,3-GALACTOSYLTRANSFERASE 4"/>
    <property type="match status" value="1"/>
</dbReference>
<dbReference type="InterPro" id="IPR002659">
    <property type="entry name" value="Glyco_trans_31"/>
</dbReference>
<keyword evidence="5" id="KW-0812">Transmembrane</keyword>
<evidence type="ECO:0000313" key="13">
    <source>
        <dbReference type="Proteomes" id="UP000534426"/>
    </source>
</evidence>